<sequence>MPVPGSTTALRRARRGEQARGPGASAPRLTTVQGTALALSATAPWYSIMVTAPLIATLVGSGTAVAYLLAAVPAALVAAGMSANDRRDPHKGSVYAWVRHRLPRTGWFAGFCLASTGVIATSGMAYVAAALLVPSAPAALKAGLAAALTGLAALIDLYELRLMAALQYLAIIAGVGSTIVCAVLVTGGGVRLAPVAGSPLDWFHAVLLAVFAYWGFDAIFALTEVTSAGAPQRVTALTVVGLVGFFVIGGTAYSAVDPAPVTGHLVVRIAVVSSAIMSLGSTLVPTARGIEAMADAGQIPSWAGRLRRTPWATAVVTAASVAWTGLLLVSEGLFMDTVEALSALVGLYFTASSLIAALRARSQRERWAQVVAVALMAVITAAVAIQMLDPAYGATTVGGVGGAGLIVVGLSALGVAGALRYGGLESGARGGAG</sequence>
<feature type="transmembrane region" description="Helical" evidence="2">
    <location>
        <begin position="65"/>
        <end position="84"/>
    </location>
</feature>
<accession>A0AAU8N6J3</accession>
<feature type="region of interest" description="Disordered" evidence="1">
    <location>
        <begin position="1"/>
        <end position="27"/>
    </location>
</feature>
<reference evidence="3" key="1">
    <citation type="submission" date="2024-05" db="EMBL/GenBank/DDBJ databases">
        <title>Draft genome assemblies of 36 bacteria isolated from hibernating arctic ground squirrels.</title>
        <authorList>
            <person name="McKee H."/>
            <person name="Mullen L."/>
            <person name="Drown D.M."/>
            <person name="Duddleston K.N."/>
        </authorList>
    </citation>
    <scope>NUCLEOTIDE SEQUENCE</scope>
    <source>
        <strain evidence="3">AR004</strain>
    </source>
</reference>
<keyword evidence="2" id="KW-0812">Transmembrane</keyword>
<feature type="transmembrane region" description="Helical" evidence="2">
    <location>
        <begin position="202"/>
        <end position="222"/>
    </location>
</feature>
<organism evidence="3">
    <name type="scientific">Actinomyces timonensis</name>
    <dbReference type="NCBI Taxonomy" id="1288391"/>
    <lineage>
        <taxon>Bacteria</taxon>
        <taxon>Bacillati</taxon>
        <taxon>Actinomycetota</taxon>
        <taxon>Actinomycetes</taxon>
        <taxon>Actinomycetales</taxon>
        <taxon>Actinomycetaceae</taxon>
        <taxon>Actinomyces</taxon>
    </lineage>
</organism>
<feature type="transmembrane region" description="Helical" evidence="2">
    <location>
        <begin position="400"/>
        <end position="419"/>
    </location>
</feature>
<evidence type="ECO:0000256" key="2">
    <source>
        <dbReference type="SAM" id="Phobius"/>
    </source>
</evidence>
<evidence type="ECO:0000313" key="3">
    <source>
        <dbReference type="EMBL" id="XCP83023.1"/>
    </source>
</evidence>
<evidence type="ECO:0000256" key="1">
    <source>
        <dbReference type="SAM" id="MobiDB-lite"/>
    </source>
</evidence>
<protein>
    <submittedName>
        <fullName evidence="3">APC family permease</fullName>
    </submittedName>
</protein>
<gene>
    <name evidence="3" type="ORF">ABXS69_03825</name>
</gene>
<dbReference type="PIRSF" id="PIRSF006060">
    <property type="entry name" value="AA_transporter"/>
    <property type="match status" value="1"/>
</dbReference>
<dbReference type="AlphaFoldDB" id="A0AAU8N6J3"/>
<dbReference type="EMBL" id="CP159989">
    <property type="protein sequence ID" value="XCP83023.1"/>
    <property type="molecule type" value="Genomic_DNA"/>
</dbReference>
<name>A0AAU8N6J3_9ACTO</name>
<feature type="transmembrane region" description="Helical" evidence="2">
    <location>
        <begin position="165"/>
        <end position="190"/>
    </location>
</feature>
<keyword evidence="2" id="KW-1133">Transmembrane helix</keyword>
<feature type="transmembrane region" description="Helical" evidence="2">
    <location>
        <begin position="234"/>
        <end position="253"/>
    </location>
</feature>
<feature type="transmembrane region" description="Helical" evidence="2">
    <location>
        <begin position="105"/>
        <end position="132"/>
    </location>
</feature>
<feature type="transmembrane region" description="Helical" evidence="2">
    <location>
        <begin position="265"/>
        <end position="290"/>
    </location>
</feature>
<feature type="transmembrane region" description="Helical" evidence="2">
    <location>
        <begin position="138"/>
        <end position="158"/>
    </location>
</feature>
<feature type="transmembrane region" description="Helical" evidence="2">
    <location>
        <begin position="340"/>
        <end position="358"/>
    </location>
</feature>
<dbReference type="RefSeq" id="WP_366181238.1">
    <property type="nucleotide sequence ID" value="NZ_CP159989.1"/>
</dbReference>
<feature type="transmembrane region" description="Helical" evidence="2">
    <location>
        <begin position="311"/>
        <end position="334"/>
    </location>
</feature>
<dbReference type="Gene3D" id="1.20.1740.10">
    <property type="entry name" value="Amino acid/polyamine transporter I"/>
    <property type="match status" value="1"/>
</dbReference>
<feature type="transmembrane region" description="Helical" evidence="2">
    <location>
        <begin position="370"/>
        <end position="388"/>
    </location>
</feature>
<proteinExistence type="predicted"/>
<keyword evidence="2" id="KW-0472">Membrane</keyword>